<dbReference type="GO" id="GO:0005737">
    <property type="term" value="C:cytoplasm"/>
    <property type="evidence" value="ECO:0007669"/>
    <property type="project" value="UniProtKB-SubCell"/>
</dbReference>
<dbReference type="InterPro" id="IPR001127">
    <property type="entry name" value="PTS_EIIA_1_perm"/>
</dbReference>
<dbReference type="PROSITE" id="PS00371">
    <property type="entry name" value="PTS_EIIA_TYPE_1_HIS"/>
    <property type="match status" value="1"/>
</dbReference>
<evidence type="ECO:0000256" key="3">
    <source>
        <dbReference type="ARBA" id="ARBA00022597"/>
    </source>
</evidence>
<dbReference type="InterPro" id="IPR011055">
    <property type="entry name" value="Dup_hybrid_motif"/>
</dbReference>
<dbReference type="NCBIfam" id="TIGR00830">
    <property type="entry name" value="PTBA"/>
    <property type="match status" value="1"/>
</dbReference>
<reference evidence="8 9" key="1">
    <citation type="submission" date="2016-06" db="EMBL/GenBank/DDBJ databases">
        <title>Genome sequencing of Cryobacterium arcticum PAMC 27867.</title>
        <authorList>
            <person name="Lee J."/>
            <person name="Kim O.-S."/>
        </authorList>
    </citation>
    <scope>NUCLEOTIDE SEQUENCE [LARGE SCALE GENOMIC DNA]</scope>
    <source>
        <strain evidence="8 9">PAMC 27867</strain>
    </source>
</reference>
<dbReference type="SUPFAM" id="SSF51261">
    <property type="entry name" value="Duplicated hybrid motif"/>
    <property type="match status" value="1"/>
</dbReference>
<sequence length="170" mass="17163">MTAVEPTVELVTEQTLAPLVVLAPIPGRAVALETVPDPTFAQEIVGPGAAIDPPREVVDAIAPIGGTVLKVFPHAYVIVSPQGVGVLVHLGIDTVELAGAGFTLHVAQGDTVAAGDVIVSYDVPAVVASGRDPIAPVIVLDRTRAEIALSDAVVAGLALTAGDAFLTVNL</sequence>
<dbReference type="Proteomes" id="UP000092582">
    <property type="component" value="Chromosome 1"/>
</dbReference>
<dbReference type="GO" id="GO:0016301">
    <property type="term" value="F:kinase activity"/>
    <property type="evidence" value="ECO:0007669"/>
    <property type="project" value="UniProtKB-KW"/>
</dbReference>
<dbReference type="PANTHER" id="PTHR45008">
    <property type="entry name" value="PTS SYSTEM GLUCOSE-SPECIFIC EIIA COMPONENT"/>
    <property type="match status" value="1"/>
</dbReference>
<keyword evidence="9" id="KW-1185">Reference proteome</keyword>
<dbReference type="Gene3D" id="2.70.70.10">
    <property type="entry name" value="Glucose Permease (Domain IIA)"/>
    <property type="match status" value="1"/>
</dbReference>
<evidence type="ECO:0000259" key="7">
    <source>
        <dbReference type="PROSITE" id="PS51093"/>
    </source>
</evidence>
<dbReference type="EMBL" id="CP016282">
    <property type="protein sequence ID" value="ANP74027.1"/>
    <property type="molecule type" value="Genomic_DNA"/>
</dbReference>
<feature type="domain" description="PTS EIIA type-1" evidence="7">
    <location>
        <begin position="37"/>
        <end position="141"/>
    </location>
</feature>
<dbReference type="Pfam" id="PF00358">
    <property type="entry name" value="PTS_EIIA_1"/>
    <property type="match status" value="1"/>
</dbReference>
<proteinExistence type="predicted"/>
<gene>
    <name evidence="8" type="ORF">PA27867_3093</name>
</gene>
<keyword evidence="4" id="KW-0808">Transferase</keyword>
<dbReference type="AlphaFoldDB" id="A0A1B1BN05"/>
<protein>
    <submittedName>
        <fullName evidence="8">PTS glucose transporter subunit IIA</fullName>
    </submittedName>
</protein>
<dbReference type="RefSeq" id="WP_236900737.1">
    <property type="nucleotide sequence ID" value="NZ_CP016282.1"/>
</dbReference>
<keyword evidence="3 8" id="KW-0762">Sugar transport</keyword>
<keyword evidence="2" id="KW-0813">Transport</keyword>
<dbReference type="InterPro" id="IPR050890">
    <property type="entry name" value="PTS_EIIA_component"/>
</dbReference>
<keyword evidence="6" id="KW-0418">Kinase</keyword>
<evidence type="ECO:0000256" key="6">
    <source>
        <dbReference type="ARBA" id="ARBA00022777"/>
    </source>
</evidence>
<accession>A0A1B1BN05</accession>
<keyword evidence="5" id="KW-0598">Phosphotransferase system</keyword>
<evidence type="ECO:0000256" key="2">
    <source>
        <dbReference type="ARBA" id="ARBA00022448"/>
    </source>
</evidence>
<evidence type="ECO:0000256" key="1">
    <source>
        <dbReference type="ARBA" id="ARBA00004496"/>
    </source>
</evidence>
<evidence type="ECO:0000256" key="5">
    <source>
        <dbReference type="ARBA" id="ARBA00022683"/>
    </source>
</evidence>
<evidence type="ECO:0000313" key="9">
    <source>
        <dbReference type="Proteomes" id="UP000092582"/>
    </source>
</evidence>
<dbReference type="KEGG" id="cart:PA27867_3093"/>
<dbReference type="PROSITE" id="PS51093">
    <property type="entry name" value="PTS_EIIA_TYPE_1"/>
    <property type="match status" value="1"/>
</dbReference>
<dbReference type="PANTHER" id="PTHR45008:SF1">
    <property type="entry name" value="PTS SYSTEM GLUCOSE-SPECIFIC EIIA COMPONENT"/>
    <property type="match status" value="1"/>
</dbReference>
<dbReference type="STRING" id="670052.PA27867_3093"/>
<dbReference type="GO" id="GO:0009401">
    <property type="term" value="P:phosphoenolpyruvate-dependent sugar phosphotransferase system"/>
    <property type="evidence" value="ECO:0007669"/>
    <property type="project" value="UniProtKB-KW"/>
</dbReference>
<evidence type="ECO:0000256" key="4">
    <source>
        <dbReference type="ARBA" id="ARBA00022679"/>
    </source>
</evidence>
<organism evidence="8 9">
    <name type="scientific">Cryobacterium arcticum</name>
    <dbReference type="NCBI Taxonomy" id="670052"/>
    <lineage>
        <taxon>Bacteria</taxon>
        <taxon>Bacillati</taxon>
        <taxon>Actinomycetota</taxon>
        <taxon>Actinomycetes</taxon>
        <taxon>Micrococcales</taxon>
        <taxon>Microbacteriaceae</taxon>
        <taxon>Cryobacterium</taxon>
    </lineage>
</organism>
<name>A0A1B1BN05_9MICO</name>
<comment type="subcellular location">
    <subcellularLocation>
        <location evidence="1">Cytoplasm</location>
    </subcellularLocation>
</comment>
<evidence type="ECO:0000313" key="8">
    <source>
        <dbReference type="EMBL" id="ANP74027.1"/>
    </source>
</evidence>